<dbReference type="RefSeq" id="WP_157735892.1">
    <property type="nucleotide sequence ID" value="NZ_CP018632.1"/>
</dbReference>
<evidence type="ECO:0000313" key="3">
    <source>
        <dbReference type="Proteomes" id="UP000250079"/>
    </source>
</evidence>
<dbReference type="AlphaFoldDB" id="A0A2Z2NQ67"/>
<gene>
    <name evidence="2" type="ORF">IMCC3135_10085</name>
</gene>
<dbReference type="Pfam" id="PF13391">
    <property type="entry name" value="HNH_2"/>
    <property type="match status" value="1"/>
</dbReference>
<dbReference type="Proteomes" id="UP000250079">
    <property type="component" value="Chromosome"/>
</dbReference>
<organism evidence="2 3">
    <name type="scientific">Granulosicoccus antarcticus IMCC3135</name>
    <dbReference type="NCBI Taxonomy" id="1192854"/>
    <lineage>
        <taxon>Bacteria</taxon>
        <taxon>Pseudomonadati</taxon>
        <taxon>Pseudomonadota</taxon>
        <taxon>Gammaproteobacteria</taxon>
        <taxon>Chromatiales</taxon>
        <taxon>Granulosicoccaceae</taxon>
        <taxon>Granulosicoccus</taxon>
    </lineage>
</organism>
<name>A0A2Z2NQ67_9GAMM</name>
<dbReference type="KEGG" id="gai:IMCC3135_10085"/>
<evidence type="ECO:0000259" key="1">
    <source>
        <dbReference type="Pfam" id="PF13391"/>
    </source>
</evidence>
<keyword evidence="3" id="KW-1185">Reference proteome</keyword>
<feature type="domain" description="HNH nuclease" evidence="1">
    <location>
        <begin position="37"/>
        <end position="82"/>
    </location>
</feature>
<sequence>MTIPAADVKQLWGRAASTCSMCRHKLEGVSLEGKAVVVGEAAHIVAGNKKGPRGCSILVDAERNSYFNLILLCPTCHTTIDKDPIGYPIERLYILKSQHEMRVRGEMDWALVSVIDSNEENVDVAAIVAFVSGWKEFTNFYLEFYIRVQSELKDDSIFLHENDVFMGHVRKWHVLRDELKELLFNAVEKNLIVRAIPDWNRLKLEFKYIQEGGYDTPFSYMLDFVNPMAMVNLHGDPLWSAMHISFEYCDFLSYKHPDVKSVWKRT</sequence>
<dbReference type="InterPro" id="IPR003615">
    <property type="entry name" value="HNH_nuc"/>
</dbReference>
<reference evidence="2 3" key="1">
    <citation type="submission" date="2016-12" db="EMBL/GenBank/DDBJ databases">
        <authorList>
            <person name="Song W.-J."/>
            <person name="Kurnit D.M."/>
        </authorList>
    </citation>
    <scope>NUCLEOTIDE SEQUENCE [LARGE SCALE GENOMIC DNA]</scope>
    <source>
        <strain evidence="2 3">IMCC3135</strain>
    </source>
</reference>
<accession>A0A2Z2NQ67</accession>
<dbReference type="EMBL" id="CP018632">
    <property type="protein sequence ID" value="ASJ72111.1"/>
    <property type="molecule type" value="Genomic_DNA"/>
</dbReference>
<proteinExistence type="predicted"/>
<evidence type="ECO:0000313" key="2">
    <source>
        <dbReference type="EMBL" id="ASJ72111.1"/>
    </source>
</evidence>
<protein>
    <recommendedName>
        <fullName evidence="1">HNH nuclease domain-containing protein</fullName>
    </recommendedName>
</protein>
<dbReference type="OrthoDB" id="9052589at2"/>